<dbReference type="InterPro" id="IPR036365">
    <property type="entry name" value="PGBD-like_sf"/>
</dbReference>
<feature type="active site" evidence="18">
    <location>
        <position position="219"/>
    </location>
</feature>
<evidence type="ECO:0000256" key="3">
    <source>
        <dbReference type="ARBA" id="ARBA00022525"/>
    </source>
</evidence>
<feature type="binding site" evidence="20">
    <location>
        <position position="176"/>
    </location>
    <ligand>
        <name>Ca(2+)</name>
        <dbReference type="ChEBI" id="CHEBI:29108"/>
        <label>3</label>
    </ligand>
</feature>
<feature type="binding site" evidence="20">
    <location>
        <position position="198"/>
    </location>
    <ligand>
        <name>Ca(2+)</name>
        <dbReference type="ChEBI" id="CHEBI:29108"/>
        <label>3</label>
    </ligand>
</feature>
<comment type="catalytic activity">
    <reaction evidence="16">
        <text>Cleavage of the triple helix of collagen at about three-quarters of the length of the molecule from the N-terminus, at 775-Gly-|-Ile-776 in the alpha1(I) chain. Cleaves synthetic substrates and alpha-macroglobulins at bonds where P1' is a hydrophobic residue.</text>
        <dbReference type="EC" id="3.4.24.7"/>
    </reaction>
</comment>
<feature type="chain" id="PRO_5026938445" description="interstitial collagenase" evidence="24">
    <location>
        <begin position="19"/>
        <end position="469"/>
    </location>
</feature>
<evidence type="ECO:0000256" key="22">
    <source>
        <dbReference type="PIRSR" id="PIRSR621190-4"/>
    </source>
</evidence>
<keyword evidence="7 24" id="KW-0732">Signal</keyword>
<dbReference type="InterPro" id="IPR001818">
    <property type="entry name" value="Pept_M10_metallopeptidase"/>
</dbReference>
<dbReference type="InterPro" id="IPR036375">
    <property type="entry name" value="Hemopexin-like_dom_sf"/>
</dbReference>
<dbReference type="FunFam" id="2.110.10.10:FF:000002">
    <property type="entry name" value="Matrix metallopeptidase 3"/>
    <property type="match status" value="1"/>
</dbReference>
<dbReference type="Pfam" id="PF00413">
    <property type="entry name" value="Peptidase_M10"/>
    <property type="match status" value="1"/>
</dbReference>
<evidence type="ECO:0000259" key="25">
    <source>
        <dbReference type="SMART" id="SM00235"/>
    </source>
</evidence>
<proteinExistence type="inferred from homology"/>
<evidence type="ECO:0000256" key="20">
    <source>
        <dbReference type="PIRSR" id="PIRSR621190-2"/>
    </source>
</evidence>
<keyword evidence="12" id="KW-0482">Metalloprotease</keyword>
<feature type="binding site" evidence="20">
    <location>
        <position position="194"/>
    </location>
    <ligand>
        <name>Ca(2+)</name>
        <dbReference type="ChEBI" id="CHEBI:29108"/>
        <label>2</label>
    </ligand>
</feature>
<evidence type="ECO:0000256" key="23">
    <source>
        <dbReference type="PROSITE-ProRule" id="PRU01011"/>
    </source>
</evidence>
<feature type="binding site" evidence="19">
    <location>
        <position position="222"/>
    </location>
    <ligand>
        <name>Zn(2+)</name>
        <dbReference type="ChEBI" id="CHEBI:29105"/>
        <label>2</label>
        <note>catalytic</note>
    </ligand>
</feature>
<evidence type="ECO:0000256" key="18">
    <source>
        <dbReference type="PIRSR" id="PIRSR001191-1"/>
    </source>
</evidence>
<dbReference type="PANTHER" id="PTHR10201:SF151">
    <property type="entry name" value="INTERSTITIAL COLLAGENASE"/>
    <property type="match status" value="1"/>
</dbReference>
<accession>A0A6J2LY73</accession>
<dbReference type="InParanoid" id="A0A6J2LY73"/>
<keyword evidence="3" id="KW-0964">Secreted</keyword>
<comment type="cofactor">
    <cofactor evidence="20">
        <name>Ca(2+)</name>
        <dbReference type="ChEBI" id="CHEBI:29108"/>
    </cofactor>
    <text evidence="20">Can bind about 5 Ca(2+) ions per subunit.</text>
</comment>
<dbReference type="InterPro" id="IPR018487">
    <property type="entry name" value="Hemopexin-like_repeat"/>
</dbReference>
<evidence type="ECO:0000256" key="8">
    <source>
        <dbReference type="ARBA" id="ARBA00022737"/>
    </source>
</evidence>
<feature type="binding site" evidence="20">
    <location>
        <position position="183"/>
    </location>
    <ligand>
        <name>Zn(2+)</name>
        <dbReference type="ChEBI" id="CHEBI:29105"/>
        <label>1</label>
    </ligand>
</feature>
<keyword evidence="4" id="KW-0272">Extracellular matrix</keyword>
<dbReference type="PROSITE" id="PS51642">
    <property type="entry name" value="HEMOPEXIN_2"/>
    <property type="match status" value="4"/>
</dbReference>
<feature type="binding site" evidence="20">
    <location>
        <position position="285"/>
    </location>
    <ligand>
        <name>Ca(2+)</name>
        <dbReference type="ChEBI" id="CHEBI:29108"/>
        <label>4</label>
    </ligand>
</feature>
<dbReference type="InterPro" id="IPR002477">
    <property type="entry name" value="Peptidoglycan-bd-like"/>
</dbReference>
<evidence type="ECO:0000256" key="7">
    <source>
        <dbReference type="ARBA" id="ARBA00022729"/>
    </source>
</evidence>
<dbReference type="InterPro" id="IPR018486">
    <property type="entry name" value="Hemopexin_CS"/>
</dbReference>
<feature type="repeat" description="Hemopexin" evidence="23">
    <location>
        <begin position="374"/>
        <end position="422"/>
    </location>
</feature>
<dbReference type="SUPFAM" id="SSF55486">
    <property type="entry name" value="Metalloproteases ('zincins'), catalytic domain"/>
    <property type="match status" value="1"/>
</dbReference>
<dbReference type="Pfam" id="PF00045">
    <property type="entry name" value="Hemopexin"/>
    <property type="match status" value="4"/>
</dbReference>
<dbReference type="CDD" id="cd04278">
    <property type="entry name" value="ZnMc_MMP"/>
    <property type="match status" value="1"/>
</dbReference>
<dbReference type="SMART" id="SM00120">
    <property type="entry name" value="HX"/>
    <property type="match status" value="4"/>
</dbReference>
<dbReference type="GO" id="GO:0008270">
    <property type="term" value="F:zinc ion binding"/>
    <property type="evidence" value="ECO:0007669"/>
    <property type="project" value="InterPro"/>
</dbReference>
<dbReference type="PANTHER" id="PTHR10201">
    <property type="entry name" value="MATRIX METALLOPROTEINASE"/>
    <property type="match status" value="1"/>
</dbReference>
<protein>
    <recommendedName>
        <fullName evidence="17">interstitial collagenase</fullName>
        <ecNumber evidence="17">3.4.24.7</ecNumber>
    </recommendedName>
</protein>
<feature type="binding site" evidence="20">
    <location>
        <position position="380"/>
    </location>
    <ligand>
        <name>Ca(2+)</name>
        <dbReference type="ChEBI" id="CHEBI:29108"/>
        <label>5</label>
    </ligand>
</feature>
<evidence type="ECO:0000313" key="26">
    <source>
        <dbReference type="Proteomes" id="UP000504628"/>
    </source>
</evidence>
<keyword evidence="6 19" id="KW-0479">Metal-binding</keyword>
<dbReference type="Proteomes" id="UP000504628">
    <property type="component" value="Chromosome 6"/>
</dbReference>
<evidence type="ECO:0000256" key="12">
    <source>
        <dbReference type="ARBA" id="ARBA00023049"/>
    </source>
</evidence>
<dbReference type="SUPFAM" id="SSF47090">
    <property type="entry name" value="PGBD-like"/>
    <property type="match status" value="1"/>
</dbReference>
<keyword evidence="15 21" id="KW-1015">Disulfide bond</keyword>
<evidence type="ECO:0000256" key="2">
    <source>
        <dbReference type="ARBA" id="ARBA00010370"/>
    </source>
</evidence>
<dbReference type="SUPFAM" id="SSF50923">
    <property type="entry name" value="Hemopexin-like domain"/>
    <property type="match status" value="1"/>
</dbReference>
<dbReference type="AlphaFoldDB" id="A0A6J2LY73"/>
<dbReference type="FunCoup" id="A0A6J2LY73">
    <property type="interactions" value="131"/>
</dbReference>
<dbReference type="SMART" id="SM00235">
    <property type="entry name" value="ZnMc"/>
    <property type="match status" value="1"/>
</dbReference>
<feature type="binding site" evidence="20">
    <location>
        <position position="236"/>
    </location>
    <ligand>
        <name>Zn(2+)</name>
        <dbReference type="ChEBI" id="CHEBI:29105"/>
        <label>2</label>
        <note>catalytic</note>
    </ligand>
</feature>
<evidence type="ECO:0000256" key="15">
    <source>
        <dbReference type="ARBA" id="ARBA00023157"/>
    </source>
</evidence>
<feature type="binding site" evidence="20">
    <location>
        <position position="427"/>
    </location>
    <ligand>
        <name>Ca(2+)</name>
        <dbReference type="ChEBI" id="CHEBI:29108"/>
        <label>4</label>
    </ligand>
</feature>
<dbReference type="PROSITE" id="PS00024">
    <property type="entry name" value="HEMOPEXIN"/>
    <property type="match status" value="1"/>
</dbReference>
<dbReference type="GO" id="GO:0004222">
    <property type="term" value="F:metalloendopeptidase activity"/>
    <property type="evidence" value="ECO:0007669"/>
    <property type="project" value="UniProtKB-EC"/>
</dbReference>
<name>A0A6J2LY73_9CHIR</name>
<dbReference type="PIRSF" id="PIRSF001191">
    <property type="entry name" value="Peptidase_M10A_matrix"/>
    <property type="match status" value="1"/>
</dbReference>
<gene>
    <name evidence="27" type="primary">MMP1</name>
</gene>
<dbReference type="Gene3D" id="2.110.10.10">
    <property type="entry name" value="Hemopexin-like domain"/>
    <property type="match status" value="1"/>
</dbReference>
<keyword evidence="11 20" id="KW-0106">Calcium</keyword>
<feature type="binding site" evidence="20">
    <location>
        <position position="170"/>
    </location>
    <ligand>
        <name>Zn(2+)</name>
        <dbReference type="ChEBI" id="CHEBI:29105"/>
        <label>1</label>
    </ligand>
</feature>
<dbReference type="GO" id="GO:0006508">
    <property type="term" value="P:proteolysis"/>
    <property type="evidence" value="ECO:0007669"/>
    <property type="project" value="UniProtKB-KW"/>
</dbReference>
<keyword evidence="5" id="KW-0645">Protease</keyword>
<keyword evidence="8" id="KW-0677">Repeat</keyword>
<feature type="binding site" evidence="20">
    <location>
        <position position="158"/>
    </location>
    <ligand>
        <name>Ca(2+)</name>
        <dbReference type="ChEBI" id="CHEBI:29108"/>
        <label>2</label>
    </ligand>
</feature>
<evidence type="ECO:0000256" key="9">
    <source>
        <dbReference type="ARBA" id="ARBA00022801"/>
    </source>
</evidence>
<dbReference type="PRINTS" id="PR00138">
    <property type="entry name" value="MATRIXIN"/>
</dbReference>
<evidence type="ECO:0000256" key="4">
    <source>
        <dbReference type="ARBA" id="ARBA00022530"/>
    </source>
</evidence>
<comment type="subcellular location">
    <subcellularLocation>
        <location evidence="1">Secreted</location>
        <location evidence="1">Extracellular space</location>
        <location evidence="1">Extracellular matrix</location>
    </subcellularLocation>
</comment>
<evidence type="ECO:0000313" key="27">
    <source>
        <dbReference type="RefSeq" id="XP_028372296.1"/>
    </source>
</evidence>
<dbReference type="OrthoDB" id="406838at2759"/>
<dbReference type="EC" id="3.4.24.7" evidence="17"/>
<evidence type="ECO:0000256" key="24">
    <source>
        <dbReference type="SAM" id="SignalP"/>
    </source>
</evidence>
<dbReference type="Pfam" id="PF01471">
    <property type="entry name" value="PG_binding_1"/>
    <property type="match status" value="1"/>
</dbReference>
<comment type="similarity">
    <text evidence="2">Belongs to the peptidase M10A family.</text>
</comment>
<feature type="repeat" description="Hemopexin" evidence="23">
    <location>
        <begin position="325"/>
        <end position="371"/>
    </location>
</feature>
<dbReference type="InterPro" id="IPR024079">
    <property type="entry name" value="MetalloPept_cat_dom_sf"/>
</dbReference>
<dbReference type="GO" id="GO:0031012">
    <property type="term" value="C:extracellular matrix"/>
    <property type="evidence" value="ECO:0007669"/>
    <property type="project" value="InterPro"/>
</dbReference>
<evidence type="ECO:0000256" key="13">
    <source>
        <dbReference type="ARBA" id="ARBA00023105"/>
    </source>
</evidence>
<dbReference type="InterPro" id="IPR033739">
    <property type="entry name" value="M10A_MMP"/>
</dbReference>
<feature type="binding site" evidence="20">
    <location>
        <position position="201"/>
    </location>
    <ligand>
        <name>Ca(2+)</name>
        <dbReference type="ChEBI" id="CHEBI:29108"/>
        <label>3</label>
    </ligand>
</feature>
<keyword evidence="26" id="KW-1185">Reference proteome</keyword>
<feature type="modified residue" description="Phosphotyrosine; by PKDCC" evidence="22">
    <location>
        <position position="360"/>
    </location>
</feature>
<feature type="binding site" evidence="20">
    <location>
        <position position="124"/>
    </location>
    <ligand>
        <name>Ca(2+)</name>
        <dbReference type="ChEBI" id="CHEBI:29108"/>
        <label>1</label>
    </ligand>
</feature>
<keyword evidence="14" id="KW-0865">Zymogen</keyword>
<dbReference type="RefSeq" id="XP_028372296.1">
    <property type="nucleotide sequence ID" value="XM_028516495.2"/>
</dbReference>
<feature type="binding site" description="in inhibited form" evidence="20">
    <location>
        <position position="92"/>
    </location>
    <ligand>
        <name>Zn(2+)</name>
        <dbReference type="ChEBI" id="CHEBI:29105"/>
        <label>2</label>
        <note>catalytic</note>
    </ligand>
</feature>
<sequence>MHSLPLLLLLLWSVGSHGFPAVTSKMQEDDVEMVQKYLENYYNLKSNGEQIERQRKSSLVVEKLKEMQKFFGLKVTGKPDAETRKVMKQARCGVPDVAPFVLTEGNPRWESTHLTYRIENYTPDLPRADVDHAIEKAFQLWSRVSPLTFTKISEGQADIMISFVRGDHGDNSPFYGSGGNLAHAFQPGPHLGGDVHFDEDETWTSDFRDYNLYRVAAHELGHSLGLSHSNDIGALMYPSYIFSGDVQLSQDDINGIQAIYGPSENPVQPVGPQTPQVCDSKLTFDAVTTIRGEVMFFKDKFYMRINSYYPEPELNFITVFWPNLPSGLEAAYEVADRDEVRFFKGHKYWAVQGQEVLAGYPKDIYRSFGFPQSVKNIDAAVFEEATRKTYFFVADKYWRYDEYKRSMDAGYPKMISAEFPGIGKKIDAVFQKNGFLYFFHGTRQYKFDPKTKRILTLQKANSWFNCRQN</sequence>
<dbReference type="KEGG" id="pdic:114499949"/>
<dbReference type="InterPro" id="IPR021190">
    <property type="entry name" value="Pept_M10A"/>
</dbReference>
<feature type="binding site" evidence="19">
    <location>
        <position position="218"/>
    </location>
    <ligand>
        <name>Zn(2+)</name>
        <dbReference type="ChEBI" id="CHEBI:29105"/>
        <label>2</label>
        <note>catalytic</note>
    </ligand>
</feature>
<feature type="repeat" description="Hemopexin" evidence="23">
    <location>
        <begin position="275"/>
        <end position="324"/>
    </location>
</feature>
<evidence type="ECO:0000256" key="21">
    <source>
        <dbReference type="PIRSR" id="PIRSR621190-3"/>
    </source>
</evidence>
<dbReference type="GeneID" id="114499949"/>
<evidence type="ECO:0000256" key="19">
    <source>
        <dbReference type="PIRSR" id="PIRSR001191-2"/>
    </source>
</evidence>
<reference evidence="27" key="1">
    <citation type="submission" date="2025-08" db="UniProtKB">
        <authorList>
            <consortium name="RefSeq"/>
        </authorList>
    </citation>
    <scope>IDENTIFICATION</scope>
    <source>
        <tissue evidence="27">Muscle</tissue>
    </source>
</reference>
<feature type="binding site" evidence="20">
    <location>
        <position position="196"/>
    </location>
    <ligand>
        <name>Zn(2+)</name>
        <dbReference type="ChEBI" id="CHEBI:29105"/>
        <label>1</label>
    </ligand>
</feature>
<evidence type="ECO:0000256" key="1">
    <source>
        <dbReference type="ARBA" id="ARBA00004498"/>
    </source>
</evidence>
<dbReference type="Gene3D" id="3.40.390.10">
    <property type="entry name" value="Collagenase (Catalytic Domain)"/>
    <property type="match status" value="1"/>
</dbReference>
<dbReference type="CDD" id="cd00094">
    <property type="entry name" value="HX"/>
    <property type="match status" value="1"/>
</dbReference>
<dbReference type="InterPro" id="IPR006026">
    <property type="entry name" value="Peptidase_Metallo"/>
</dbReference>
<evidence type="ECO:0000256" key="6">
    <source>
        <dbReference type="ARBA" id="ARBA00022723"/>
    </source>
</evidence>
<dbReference type="FunFam" id="3.40.390.10:FF:000007">
    <property type="entry name" value="Collagenase 3"/>
    <property type="match status" value="1"/>
</dbReference>
<feature type="signal peptide" evidence="24">
    <location>
        <begin position="1"/>
        <end position="18"/>
    </location>
</feature>
<evidence type="ECO:0000256" key="10">
    <source>
        <dbReference type="ARBA" id="ARBA00022833"/>
    </source>
</evidence>
<comment type="cofactor">
    <cofactor evidence="20">
        <name>Zn(2+)</name>
        <dbReference type="ChEBI" id="CHEBI:29105"/>
    </cofactor>
    <text evidence="20">Binds 2 Zn(2+) ions per subunit.</text>
</comment>
<feature type="binding site" evidence="20">
    <location>
        <position position="331"/>
    </location>
    <ligand>
        <name>Ca(2+)</name>
        <dbReference type="ChEBI" id="CHEBI:29108"/>
        <label>5</label>
    </ligand>
</feature>
<feature type="repeat" description="Hemopexin" evidence="23">
    <location>
        <begin position="423"/>
        <end position="466"/>
    </location>
</feature>
<keyword evidence="10 19" id="KW-0862">Zinc</keyword>
<feature type="binding site" evidence="20">
    <location>
        <position position="201"/>
    </location>
    <ligand>
        <name>Ca(2+)</name>
        <dbReference type="ChEBI" id="CHEBI:29108"/>
        <label>1</label>
    </ligand>
</feature>
<feature type="binding site" evidence="20">
    <location>
        <position position="168"/>
    </location>
    <ligand>
        <name>Zn(2+)</name>
        <dbReference type="ChEBI" id="CHEBI:29105"/>
        <label>1</label>
    </ligand>
</feature>
<feature type="disulfide bond" evidence="21">
    <location>
        <begin position="278"/>
        <end position="466"/>
    </location>
</feature>
<evidence type="ECO:0000256" key="5">
    <source>
        <dbReference type="ARBA" id="ARBA00022670"/>
    </source>
</evidence>
<evidence type="ECO:0000256" key="16">
    <source>
        <dbReference type="ARBA" id="ARBA00036005"/>
    </source>
</evidence>
<dbReference type="GO" id="GO:0030574">
    <property type="term" value="P:collagen catabolic process"/>
    <property type="evidence" value="ECO:0007669"/>
    <property type="project" value="UniProtKB-KW"/>
</dbReference>
<feature type="binding site" evidence="20">
    <location>
        <position position="429"/>
    </location>
    <ligand>
        <name>Ca(2+)</name>
        <dbReference type="ChEBI" id="CHEBI:29108"/>
        <label>5</label>
    </ligand>
</feature>
<evidence type="ECO:0000256" key="14">
    <source>
        <dbReference type="ARBA" id="ARBA00023145"/>
    </source>
</evidence>
<evidence type="ECO:0000256" key="11">
    <source>
        <dbReference type="ARBA" id="ARBA00022837"/>
    </source>
</evidence>
<dbReference type="GO" id="GO:0030198">
    <property type="term" value="P:extracellular matrix organization"/>
    <property type="evidence" value="ECO:0007669"/>
    <property type="project" value="TreeGrafter"/>
</dbReference>
<feature type="domain" description="Peptidase metallopeptidase" evidence="25">
    <location>
        <begin position="105"/>
        <end position="262"/>
    </location>
</feature>
<dbReference type="InterPro" id="IPR000585">
    <property type="entry name" value="Hemopexin-like_dom"/>
</dbReference>
<organism evidence="26 27">
    <name type="scientific">Phyllostomus discolor</name>
    <name type="common">pale spear-nosed bat</name>
    <dbReference type="NCBI Taxonomy" id="89673"/>
    <lineage>
        <taxon>Eukaryota</taxon>
        <taxon>Metazoa</taxon>
        <taxon>Chordata</taxon>
        <taxon>Craniata</taxon>
        <taxon>Vertebrata</taxon>
        <taxon>Euteleostomi</taxon>
        <taxon>Mammalia</taxon>
        <taxon>Eutheria</taxon>
        <taxon>Laurasiatheria</taxon>
        <taxon>Chiroptera</taxon>
        <taxon>Yangochiroptera</taxon>
        <taxon>Phyllostomidae</taxon>
        <taxon>Phyllostominae</taxon>
        <taxon>Phyllostomus</taxon>
    </lineage>
</organism>
<dbReference type="CTD" id="4312"/>
<keyword evidence="9" id="KW-0378">Hydrolase</keyword>
<feature type="binding site" evidence="19">
    <location>
        <position position="228"/>
    </location>
    <ligand>
        <name>Zn(2+)</name>
        <dbReference type="ChEBI" id="CHEBI:29105"/>
        <label>2</label>
        <note>catalytic</note>
    </ligand>
</feature>
<feature type="binding site" evidence="20">
    <location>
        <position position="192"/>
    </location>
    <ligand>
        <name>Ca(2+)</name>
        <dbReference type="ChEBI" id="CHEBI:29108"/>
        <label>2</label>
    </ligand>
</feature>
<evidence type="ECO:0000256" key="17">
    <source>
        <dbReference type="ARBA" id="ARBA00038924"/>
    </source>
</evidence>
<keyword evidence="13" id="KW-0177">Collagen degradation</keyword>